<dbReference type="AlphaFoldDB" id="A0A540X0Y6"/>
<organism evidence="1 2">
    <name type="scientific">Myxococcus llanfairpwllgwyngyllgogerychwyrndrobwllllantysiliogogogochensis</name>
    <dbReference type="NCBI Taxonomy" id="2590453"/>
    <lineage>
        <taxon>Bacteria</taxon>
        <taxon>Pseudomonadati</taxon>
        <taxon>Myxococcota</taxon>
        <taxon>Myxococcia</taxon>
        <taxon>Myxococcales</taxon>
        <taxon>Cystobacterineae</taxon>
        <taxon>Myxococcaceae</taxon>
        <taxon>Myxococcus</taxon>
    </lineage>
</organism>
<gene>
    <name evidence="1" type="ORF">FJV41_16215</name>
</gene>
<evidence type="ECO:0000313" key="2">
    <source>
        <dbReference type="Proteomes" id="UP000315369"/>
    </source>
</evidence>
<dbReference type="EMBL" id="VIFM01000055">
    <property type="protein sequence ID" value="TQF14928.1"/>
    <property type="molecule type" value="Genomic_DNA"/>
</dbReference>
<protein>
    <submittedName>
        <fullName evidence="1">Uncharacterized protein</fullName>
    </submittedName>
</protein>
<accession>A0A540X0Y6</accession>
<dbReference type="Proteomes" id="UP000315369">
    <property type="component" value="Unassembled WGS sequence"/>
</dbReference>
<dbReference type="OrthoDB" id="5380484at2"/>
<comment type="caution">
    <text evidence="1">The sequence shown here is derived from an EMBL/GenBank/DDBJ whole genome shotgun (WGS) entry which is preliminary data.</text>
</comment>
<proteinExistence type="predicted"/>
<sequence length="289" mass="32151">MSTPGAIAVYTSGSGVPEHVSERPWRGVYQHWDGYPSGLGQHLMARVQRAQGDMQSVVRQLIDEAPWGWSHCMPGPDAPEGDRISEENAGPRVAPDETGMVAYVYVFDLEARRLDAFSTCVGDDGKRLCSVVFSQTGTPDLRALDLLPEETVDEPLLPGKELSAKELQDWLEGLPTLGTDSTSLHWLDTQQGPDDALAITFRVIIYEDGSIRDVLEREWDAVPPSARPEPERVRNFLEALVDVVSEDPRRLDPFWISAQDTLRRSGARQRESFAKVLRAHWARDFGSAA</sequence>
<name>A0A540X0Y6_9BACT</name>
<keyword evidence="2" id="KW-1185">Reference proteome</keyword>
<evidence type="ECO:0000313" key="1">
    <source>
        <dbReference type="EMBL" id="TQF14928.1"/>
    </source>
</evidence>
<reference evidence="1 2" key="1">
    <citation type="submission" date="2019-06" db="EMBL/GenBank/DDBJ databases">
        <authorList>
            <person name="Livingstone P."/>
            <person name="Whitworth D."/>
        </authorList>
    </citation>
    <scope>NUCLEOTIDE SEQUENCE [LARGE SCALE GENOMIC DNA]</scope>
    <source>
        <strain evidence="1 2">AM401</strain>
    </source>
</reference>